<organism evidence="5 6">
    <name type="scientific">Ascaris lumbricoides</name>
    <name type="common">Giant roundworm</name>
    <dbReference type="NCBI Taxonomy" id="6252"/>
    <lineage>
        <taxon>Eukaryota</taxon>
        <taxon>Metazoa</taxon>
        <taxon>Ecdysozoa</taxon>
        <taxon>Nematoda</taxon>
        <taxon>Chromadorea</taxon>
        <taxon>Rhabditida</taxon>
        <taxon>Spirurina</taxon>
        <taxon>Ascaridomorpha</taxon>
        <taxon>Ascaridoidea</taxon>
        <taxon>Ascarididae</taxon>
        <taxon>Ascaris</taxon>
    </lineage>
</organism>
<accession>A0A9J2Q101</accession>
<feature type="region of interest" description="Disordered" evidence="4">
    <location>
        <begin position="146"/>
        <end position="168"/>
    </location>
</feature>
<dbReference type="GO" id="GO:0045944">
    <property type="term" value="P:positive regulation of transcription by RNA polymerase II"/>
    <property type="evidence" value="ECO:0007669"/>
    <property type="project" value="TreeGrafter"/>
</dbReference>
<name>A0A9J2Q101_ASCLU</name>
<protein>
    <submittedName>
        <fullName evidence="6">Akirin</fullName>
    </submittedName>
</protein>
<evidence type="ECO:0000313" key="6">
    <source>
        <dbReference type="WBParaSite" id="ALUE_0001525901-mRNA-1"/>
    </source>
</evidence>
<keyword evidence="3" id="KW-0539">Nucleus</keyword>
<dbReference type="Proteomes" id="UP000036681">
    <property type="component" value="Unplaced"/>
</dbReference>
<dbReference type="PANTHER" id="PTHR13293">
    <property type="entry name" value="AKIRIN-RELATED"/>
    <property type="match status" value="1"/>
</dbReference>
<evidence type="ECO:0000256" key="1">
    <source>
        <dbReference type="ARBA" id="ARBA00004123"/>
    </source>
</evidence>
<dbReference type="InterPro" id="IPR024132">
    <property type="entry name" value="Akirin"/>
</dbReference>
<dbReference type="GO" id="GO:0000785">
    <property type="term" value="C:chromatin"/>
    <property type="evidence" value="ECO:0007669"/>
    <property type="project" value="TreeGrafter"/>
</dbReference>
<feature type="region of interest" description="Disordered" evidence="4">
    <location>
        <begin position="187"/>
        <end position="219"/>
    </location>
</feature>
<reference evidence="6" key="1">
    <citation type="submission" date="2023-03" db="UniProtKB">
        <authorList>
            <consortium name="WormBaseParasite"/>
        </authorList>
    </citation>
    <scope>IDENTIFICATION</scope>
</reference>
<evidence type="ECO:0000256" key="2">
    <source>
        <dbReference type="ARBA" id="ARBA00005625"/>
    </source>
</evidence>
<sequence>MACGVALKRPYDYDEYLSAEGAGEAKRARHTQAHCSPFRAQIGTIAASLPVGSSSSSALLQLRDTKREPTQTELNLTCSSNFDIARSAWPSVLGLFLQIDEREDNDVSPFASIAGRSQLSSGQLESYLRAEIRYLKRRHLIPHRKLSDSTSRDEIGVMAGDNDGSPPAKQIVLSGVRAGGIKPADTTAYRVAPNSPAANSGSDSDGESSTTVTESTSSQKIAASLNLYDRPQFSLKQVQMICERLLKQQEVRLRYEYETVLNQRLEEQHEQYVQFAREQLERQHQDNNADISYLS</sequence>
<comment type="similarity">
    <text evidence="2">Belongs to the akirin family.</text>
</comment>
<dbReference type="GO" id="GO:0045089">
    <property type="term" value="P:positive regulation of innate immune response"/>
    <property type="evidence" value="ECO:0007669"/>
    <property type="project" value="TreeGrafter"/>
</dbReference>
<dbReference type="GO" id="GO:0005634">
    <property type="term" value="C:nucleus"/>
    <property type="evidence" value="ECO:0007669"/>
    <property type="project" value="UniProtKB-SubCell"/>
</dbReference>
<keyword evidence="5" id="KW-1185">Reference proteome</keyword>
<dbReference type="WBParaSite" id="ALUE_0001525901-mRNA-1">
    <property type="protein sequence ID" value="ALUE_0001525901-mRNA-1"/>
    <property type="gene ID" value="ALUE_0001525901"/>
</dbReference>
<feature type="compositionally biased region" description="Basic and acidic residues" evidence="4">
    <location>
        <begin position="146"/>
        <end position="155"/>
    </location>
</feature>
<comment type="subcellular location">
    <subcellularLocation>
        <location evidence="1">Nucleus</location>
    </subcellularLocation>
</comment>
<evidence type="ECO:0000256" key="4">
    <source>
        <dbReference type="SAM" id="MobiDB-lite"/>
    </source>
</evidence>
<evidence type="ECO:0000256" key="3">
    <source>
        <dbReference type="ARBA" id="ARBA00023242"/>
    </source>
</evidence>
<evidence type="ECO:0000313" key="5">
    <source>
        <dbReference type="Proteomes" id="UP000036681"/>
    </source>
</evidence>
<feature type="compositionally biased region" description="Low complexity" evidence="4">
    <location>
        <begin position="200"/>
        <end position="218"/>
    </location>
</feature>
<proteinExistence type="inferred from homology"/>
<dbReference type="PANTHER" id="PTHR13293:SF6">
    <property type="entry name" value="AKIRIN-RELATED"/>
    <property type="match status" value="1"/>
</dbReference>
<dbReference type="GO" id="GO:0003712">
    <property type="term" value="F:transcription coregulator activity"/>
    <property type="evidence" value="ECO:0007669"/>
    <property type="project" value="TreeGrafter"/>
</dbReference>
<dbReference type="AlphaFoldDB" id="A0A9J2Q101"/>